<dbReference type="EMBL" id="RBWV01000011">
    <property type="protein sequence ID" value="RKS75599.1"/>
    <property type="molecule type" value="Genomic_DNA"/>
</dbReference>
<keyword evidence="2" id="KW-1185">Reference proteome</keyword>
<evidence type="ECO:0000313" key="1">
    <source>
        <dbReference type="EMBL" id="RKS75599.1"/>
    </source>
</evidence>
<dbReference type="Pfam" id="PF19707">
    <property type="entry name" value="DUF6204"/>
    <property type="match status" value="1"/>
</dbReference>
<name>A0A420XQQ9_9ACTN</name>
<sequence>MVRTYRVQVTGRFDAPAPDVREQLLAEQPAHDVYASAFTPSGTFTYTPTLTRFTLRYLLDVDESSAAEADVVAELEGEVRAVDYLAGRGIPAKGLRTTTTCIEDVTAKRGRAGART</sequence>
<dbReference type="Proteomes" id="UP000281955">
    <property type="component" value="Unassembled WGS sequence"/>
</dbReference>
<dbReference type="InParanoid" id="A0A420XQQ9"/>
<proteinExistence type="predicted"/>
<gene>
    <name evidence="1" type="ORF">CLV35_2073</name>
</gene>
<organism evidence="1 2">
    <name type="scientific">Motilibacter peucedani</name>
    <dbReference type="NCBI Taxonomy" id="598650"/>
    <lineage>
        <taxon>Bacteria</taxon>
        <taxon>Bacillati</taxon>
        <taxon>Actinomycetota</taxon>
        <taxon>Actinomycetes</taxon>
        <taxon>Motilibacterales</taxon>
        <taxon>Motilibacteraceae</taxon>
        <taxon>Motilibacter</taxon>
    </lineage>
</organism>
<reference evidence="1 2" key="1">
    <citation type="submission" date="2018-10" db="EMBL/GenBank/DDBJ databases">
        <title>Genomic Encyclopedia of Archaeal and Bacterial Type Strains, Phase II (KMG-II): from individual species to whole genera.</title>
        <authorList>
            <person name="Goeker M."/>
        </authorList>
    </citation>
    <scope>NUCLEOTIDE SEQUENCE [LARGE SCALE GENOMIC DNA]</scope>
    <source>
        <strain evidence="1 2">RP-AC37</strain>
    </source>
</reference>
<dbReference type="AlphaFoldDB" id="A0A420XQQ9"/>
<comment type="caution">
    <text evidence="1">The sequence shown here is derived from an EMBL/GenBank/DDBJ whole genome shotgun (WGS) entry which is preliminary data.</text>
</comment>
<accession>A0A420XQQ9</accession>
<evidence type="ECO:0000313" key="2">
    <source>
        <dbReference type="Proteomes" id="UP000281955"/>
    </source>
</evidence>
<protein>
    <submittedName>
        <fullName evidence="1">Uncharacterized protein</fullName>
    </submittedName>
</protein>
<dbReference type="InterPro" id="IPR045778">
    <property type="entry name" value="DUF6204"/>
</dbReference>